<name>A0A8J2JCZ0_9HEXA</name>
<proteinExistence type="predicted"/>
<protein>
    <submittedName>
        <fullName evidence="1">Uncharacterized protein</fullName>
    </submittedName>
</protein>
<dbReference type="Proteomes" id="UP000708208">
    <property type="component" value="Unassembled WGS sequence"/>
</dbReference>
<gene>
    <name evidence="1" type="ORF">AFUS01_LOCUS1362</name>
</gene>
<sequence length="64" mass="7507">MLRKQVDLLEAPEQIKSLQTFTSDQEHDSYLETTDFHFENCATSEDEDCFDVNSLKSFITDWTI</sequence>
<evidence type="ECO:0000313" key="1">
    <source>
        <dbReference type="EMBL" id="CAG7661013.1"/>
    </source>
</evidence>
<keyword evidence="2" id="KW-1185">Reference proteome</keyword>
<feature type="non-terminal residue" evidence="1">
    <location>
        <position position="1"/>
    </location>
</feature>
<accession>A0A8J2JCZ0</accession>
<organism evidence="1 2">
    <name type="scientific">Allacma fusca</name>
    <dbReference type="NCBI Taxonomy" id="39272"/>
    <lineage>
        <taxon>Eukaryota</taxon>
        <taxon>Metazoa</taxon>
        <taxon>Ecdysozoa</taxon>
        <taxon>Arthropoda</taxon>
        <taxon>Hexapoda</taxon>
        <taxon>Collembola</taxon>
        <taxon>Symphypleona</taxon>
        <taxon>Sminthuridae</taxon>
        <taxon>Allacma</taxon>
    </lineage>
</organism>
<comment type="caution">
    <text evidence="1">The sequence shown here is derived from an EMBL/GenBank/DDBJ whole genome shotgun (WGS) entry which is preliminary data.</text>
</comment>
<reference evidence="1" key="1">
    <citation type="submission" date="2021-06" db="EMBL/GenBank/DDBJ databases">
        <authorList>
            <person name="Hodson N. C."/>
            <person name="Mongue J. A."/>
            <person name="Jaron S. K."/>
        </authorList>
    </citation>
    <scope>NUCLEOTIDE SEQUENCE</scope>
</reference>
<evidence type="ECO:0000313" key="2">
    <source>
        <dbReference type="Proteomes" id="UP000708208"/>
    </source>
</evidence>
<dbReference type="EMBL" id="CAJVCH010007540">
    <property type="protein sequence ID" value="CAG7661013.1"/>
    <property type="molecule type" value="Genomic_DNA"/>
</dbReference>
<dbReference type="AlphaFoldDB" id="A0A8J2JCZ0"/>